<dbReference type="PANTHER" id="PTHR47338">
    <property type="entry name" value="ZN(II)2CYS6 TRANSCRIPTION FACTOR (EUROFUNG)-RELATED"/>
    <property type="match status" value="1"/>
</dbReference>
<name>A0A9P6NJG4_9BASI</name>
<dbReference type="Pfam" id="PF04082">
    <property type="entry name" value="Fungal_trans"/>
    <property type="match status" value="1"/>
</dbReference>
<protein>
    <recommendedName>
        <fullName evidence="6">Zn(2)-C6 fungal-type domain-containing protein</fullName>
    </recommendedName>
</protein>
<dbReference type="Proteomes" id="UP000886653">
    <property type="component" value="Unassembled WGS sequence"/>
</dbReference>
<evidence type="ECO:0000256" key="3">
    <source>
        <dbReference type="ARBA" id="ARBA00023015"/>
    </source>
</evidence>
<keyword evidence="8" id="KW-1185">Reference proteome</keyword>
<sequence>MPAHRTEPHLTVLPTPNRIVSRPLQRNQACTTCRSRKVRCDAKKPACGACCRSAAAHGEDPSIVVCRYEPNEETVEKPDQSLDPNPPKKLSAKIANLEDKIAEVEKLISQFELQSHSNYNGRASSSSLSRDISLTSIGSDFTTISDQSSSPSAALLSHDWPTSLPPRPLVSHLIHLYLSQPSGAGQVMIIDPSTFQASLHLPPLDPAFPFVGLIHAILAHALQRACFDPDGFLGIKRYWPQGQSAHAYHAECAKIKIEEAIANNTYLFQSLQALSIFSAYAYDVGRLVEAWVYSGLGVRFSSPLGINMLEHCHAYETGEKAKPRVLLAPPSSATEKYERAVAFWYTFQQDRFLAVSSGKPHAIEESDISSLLPIRPNTINYPIEPLSSHPLSLSHPHYFSIHGNDPDELQIELKATVLLGRVSDWLRRAPEPVGFNLKKVWNLPHNSIAVPDLRSQSSFITLDQQIQTFELSIPRKMLNLLQICNLVQSRILIRLIPSISIILLHECFITNGGLNDMAMERCLNASRVVLEVAYLVLGSSFDLKRLAPFTNFCWAVAARTITRAMVLRCDESLEEEVHVLISAISSQASYSDLAKSYAKAVAHGLETREKVYGSFVRLVQVEMG</sequence>
<gene>
    <name evidence="7" type="ORF">CROQUDRAFT_655307</name>
</gene>
<dbReference type="Gene3D" id="4.10.240.10">
    <property type="entry name" value="Zn(2)-C6 fungal-type DNA-binding domain"/>
    <property type="match status" value="1"/>
</dbReference>
<dbReference type="SMART" id="SM00066">
    <property type="entry name" value="GAL4"/>
    <property type="match status" value="1"/>
</dbReference>
<dbReference type="OrthoDB" id="39175at2759"/>
<organism evidence="7 8">
    <name type="scientific">Cronartium quercuum f. sp. fusiforme G11</name>
    <dbReference type="NCBI Taxonomy" id="708437"/>
    <lineage>
        <taxon>Eukaryota</taxon>
        <taxon>Fungi</taxon>
        <taxon>Dikarya</taxon>
        <taxon>Basidiomycota</taxon>
        <taxon>Pucciniomycotina</taxon>
        <taxon>Pucciniomycetes</taxon>
        <taxon>Pucciniales</taxon>
        <taxon>Coleosporiaceae</taxon>
        <taxon>Cronartium</taxon>
    </lineage>
</organism>
<evidence type="ECO:0000313" key="7">
    <source>
        <dbReference type="EMBL" id="KAG0148155.1"/>
    </source>
</evidence>
<reference evidence="7" key="1">
    <citation type="submission" date="2013-11" db="EMBL/GenBank/DDBJ databases">
        <title>Genome sequence of the fusiform rust pathogen reveals effectors for host alternation and coevolution with pine.</title>
        <authorList>
            <consortium name="DOE Joint Genome Institute"/>
            <person name="Smith K."/>
            <person name="Pendleton A."/>
            <person name="Kubisiak T."/>
            <person name="Anderson C."/>
            <person name="Salamov A."/>
            <person name="Aerts A."/>
            <person name="Riley R."/>
            <person name="Clum A."/>
            <person name="Lindquist E."/>
            <person name="Ence D."/>
            <person name="Campbell M."/>
            <person name="Kronenberg Z."/>
            <person name="Feau N."/>
            <person name="Dhillon B."/>
            <person name="Hamelin R."/>
            <person name="Burleigh J."/>
            <person name="Smith J."/>
            <person name="Yandell M."/>
            <person name="Nelson C."/>
            <person name="Grigoriev I."/>
            <person name="Davis J."/>
        </authorList>
    </citation>
    <scope>NUCLEOTIDE SEQUENCE</scope>
    <source>
        <strain evidence="7">G11</strain>
    </source>
</reference>
<accession>A0A9P6NJG4</accession>
<dbReference type="GO" id="GO:0008270">
    <property type="term" value="F:zinc ion binding"/>
    <property type="evidence" value="ECO:0007669"/>
    <property type="project" value="InterPro"/>
</dbReference>
<evidence type="ECO:0000259" key="6">
    <source>
        <dbReference type="PROSITE" id="PS50048"/>
    </source>
</evidence>
<dbReference type="GO" id="GO:0000981">
    <property type="term" value="F:DNA-binding transcription factor activity, RNA polymerase II-specific"/>
    <property type="evidence" value="ECO:0007669"/>
    <property type="project" value="InterPro"/>
</dbReference>
<dbReference type="InterPro" id="IPR050815">
    <property type="entry name" value="TF_fung"/>
</dbReference>
<keyword evidence="2" id="KW-0479">Metal-binding</keyword>
<dbReference type="AlphaFoldDB" id="A0A9P6NJG4"/>
<dbReference type="PROSITE" id="PS50048">
    <property type="entry name" value="ZN2_CY6_FUNGAL_2"/>
    <property type="match status" value="1"/>
</dbReference>
<evidence type="ECO:0000256" key="2">
    <source>
        <dbReference type="ARBA" id="ARBA00022723"/>
    </source>
</evidence>
<dbReference type="InterPro" id="IPR001138">
    <property type="entry name" value="Zn2Cys6_DnaBD"/>
</dbReference>
<dbReference type="PANTHER" id="PTHR47338:SF29">
    <property type="entry name" value="ZN(2)-C6 FUNGAL-TYPE DOMAIN-CONTAINING PROTEIN"/>
    <property type="match status" value="1"/>
</dbReference>
<proteinExistence type="predicted"/>
<evidence type="ECO:0000256" key="4">
    <source>
        <dbReference type="ARBA" id="ARBA00023163"/>
    </source>
</evidence>
<keyword evidence="3" id="KW-0805">Transcription regulation</keyword>
<dbReference type="EMBL" id="MU167240">
    <property type="protein sequence ID" value="KAG0148155.1"/>
    <property type="molecule type" value="Genomic_DNA"/>
</dbReference>
<comment type="caution">
    <text evidence="7">The sequence shown here is derived from an EMBL/GenBank/DDBJ whole genome shotgun (WGS) entry which is preliminary data.</text>
</comment>
<dbReference type="InterPro" id="IPR007219">
    <property type="entry name" value="XnlR_reg_dom"/>
</dbReference>
<dbReference type="InterPro" id="IPR036864">
    <property type="entry name" value="Zn2-C6_fun-type_DNA-bd_sf"/>
</dbReference>
<dbReference type="CDD" id="cd12148">
    <property type="entry name" value="fungal_TF_MHR"/>
    <property type="match status" value="1"/>
</dbReference>
<dbReference type="GO" id="GO:0003677">
    <property type="term" value="F:DNA binding"/>
    <property type="evidence" value="ECO:0007669"/>
    <property type="project" value="InterPro"/>
</dbReference>
<evidence type="ECO:0000256" key="5">
    <source>
        <dbReference type="ARBA" id="ARBA00023242"/>
    </source>
</evidence>
<feature type="domain" description="Zn(2)-C6 fungal-type" evidence="6">
    <location>
        <begin position="29"/>
        <end position="68"/>
    </location>
</feature>
<comment type="subcellular location">
    <subcellularLocation>
        <location evidence="1">Nucleus</location>
    </subcellularLocation>
</comment>
<dbReference type="SUPFAM" id="SSF57701">
    <property type="entry name" value="Zn2/Cys6 DNA-binding domain"/>
    <property type="match status" value="1"/>
</dbReference>
<dbReference type="CDD" id="cd00067">
    <property type="entry name" value="GAL4"/>
    <property type="match status" value="1"/>
</dbReference>
<dbReference type="GO" id="GO:0005634">
    <property type="term" value="C:nucleus"/>
    <property type="evidence" value="ECO:0007669"/>
    <property type="project" value="UniProtKB-SubCell"/>
</dbReference>
<dbReference type="Pfam" id="PF00172">
    <property type="entry name" value="Zn_clus"/>
    <property type="match status" value="1"/>
</dbReference>
<evidence type="ECO:0000313" key="8">
    <source>
        <dbReference type="Proteomes" id="UP000886653"/>
    </source>
</evidence>
<keyword evidence="5" id="KW-0539">Nucleus</keyword>
<evidence type="ECO:0000256" key="1">
    <source>
        <dbReference type="ARBA" id="ARBA00004123"/>
    </source>
</evidence>
<keyword evidence="4" id="KW-0804">Transcription</keyword>
<dbReference type="SMART" id="SM00906">
    <property type="entry name" value="Fungal_trans"/>
    <property type="match status" value="1"/>
</dbReference>
<dbReference type="GO" id="GO:0006351">
    <property type="term" value="P:DNA-templated transcription"/>
    <property type="evidence" value="ECO:0007669"/>
    <property type="project" value="InterPro"/>
</dbReference>